<comment type="caution">
    <text evidence="1">The sequence shown here is derived from an EMBL/GenBank/DDBJ whole genome shotgun (WGS) entry which is preliminary data.</text>
</comment>
<gene>
    <name evidence="1" type="ORF">GCM10022216_04170</name>
</gene>
<organism evidence="1 2">
    <name type="scientific">Sphingobacterium kyonggiense</name>
    <dbReference type="NCBI Taxonomy" id="714075"/>
    <lineage>
        <taxon>Bacteria</taxon>
        <taxon>Pseudomonadati</taxon>
        <taxon>Bacteroidota</taxon>
        <taxon>Sphingobacteriia</taxon>
        <taxon>Sphingobacteriales</taxon>
        <taxon>Sphingobacteriaceae</taxon>
        <taxon>Sphingobacterium</taxon>
    </lineage>
</organism>
<dbReference type="EMBL" id="BAAAZI010000004">
    <property type="protein sequence ID" value="GAA4132747.1"/>
    <property type="molecule type" value="Genomic_DNA"/>
</dbReference>
<accession>A0ABP7Y9B8</accession>
<evidence type="ECO:0000313" key="2">
    <source>
        <dbReference type="Proteomes" id="UP001500101"/>
    </source>
</evidence>
<dbReference type="Proteomes" id="UP001500101">
    <property type="component" value="Unassembled WGS sequence"/>
</dbReference>
<sequence>MNELVYIHGLGSDINSRKFKIIEESLGNIYNCHFAFWDKNTDFPQFFIDLISKYGKVSNLVIIGDSTGGNYAYQFRRMLGKTYKSVKLVLLNPLLDVSNRIADFPFPKELLKSLQTITTIDDCFILRSRFDEVIDQNKVKIGENVESIFVDDSHRILKFQEFIPLINKYVINKS</sequence>
<evidence type="ECO:0000313" key="1">
    <source>
        <dbReference type="EMBL" id="GAA4132747.1"/>
    </source>
</evidence>
<dbReference type="SUPFAM" id="SSF53474">
    <property type="entry name" value="alpha/beta-Hydrolases"/>
    <property type="match status" value="1"/>
</dbReference>
<proteinExistence type="predicted"/>
<name>A0ABP7Y9B8_9SPHI</name>
<dbReference type="Gene3D" id="3.40.50.1820">
    <property type="entry name" value="alpha/beta hydrolase"/>
    <property type="match status" value="1"/>
</dbReference>
<dbReference type="InterPro" id="IPR029058">
    <property type="entry name" value="AB_hydrolase_fold"/>
</dbReference>
<evidence type="ECO:0008006" key="3">
    <source>
        <dbReference type="Google" id="ProtNLM"/>
    </source>
</evidence>
<reference evidence="2" key="1">
    <citation type="journal article" date="2019" name="Int. J. Syst. Evol. Microbiol.">
        <title>The Global Catalogue of Microorganisms (GCM) 10K type strain sequencing project: providing services to taxonomists for standard genome sequencing and annotation.</title>
        <authorList>
            <consortium name="The Broad Institute Genomics Platform"/>
            <consortium name="The Broad Institute Genome Sequencing Center for Infectious Disease"/>
            <person name="Wu L."/>
            <person name="Ma J."/>
        </authorList>
    </citation>
    <scope>NUCLEOTIDE SEQUENCE [LARGE SCALE GENOMIC DNA]</scope>
    <source>
        <strain evidence="2">JCM 16704</strain>
    </source>
</reference>
<protein>
    <recommendedName>
        <fullName evidence="3">Alpha/beta hydrolase</fullName>
    </recommendedName>
</protein>
<dbReference type="RefSeq" id="WP_344673021.1">
    <property type="nucleotide sequence ID" value="NZ_BAAAZI010000004.1"/>
</dbReference>
<keyword evidence="2" id="KW-1185">Reference proteome</keyword>